<dbReference type="InterPro" id="IPR032466">
    <property type="entry name" value="Metal_Hydrolase"/>
</dbReference>
<comment type="cofactor">
    <cofactor evidence="1">
        <name>Zn(2+)</name>
        <dbReference type="ChEBI" id="CHEBI:29105"/>
    </cofactor>
</comment>
<keyword evidence="2" id="KW-0472">Membrane</keyword>
<evidence type="ECO:0000313" key="3">
    <source>
        <dbReference type="Proteomes" id="UP000694865"/>
    </source>
</evidence>
<dbReference type="PANTHER" id="PTHR10443:SF12">
    <property type="entry name" value="DIPEPTIDASE"/>
    <property type="match status" value="1"/>
</dbReference>
<evidence type="ECO:0000256" key="2">
    <source>
        <dbReference type="SAM" id="Phobius"/>
    </source>
</evidence>
<evidence type="ECO:0000313" key="4">
    <source>
        <dbReference type="RefSeq" id="XP_006821040.1"/>
    </source>
</evidence>
<dbReference type="EC" id="3.4.13.19" evidence="1"/>
<dbReference type="Proteomes" id="UP000694865">
    <property type="component" value="Unplaced"/>
</dbReference>
<keyword evidence="1" id="KW-0325">Glycoprotein</keyword>
<keyword evidence="1" id="KW-0449">Lipoprotein</keyword>
<keyword evidence="1" id="KW-1015">Disulfide bond</keyword>
<accession>A0ABM0MLZ9</accession>
<keyword evidence="2" id="KW-0812">Transmembrane</keyword>
<comment type="similarity">
    <text evidence="1">Belongs to the metallo-dependent hydrolases superfamily. Peptidase M19 family.</text>
</comment>
<comment type="subcellular location">
    <subcellularLocation>
        <location evidence="1">Membrane</location>
        <topology evidence="1">Lipid-anchor</topology>
        <topology evidence="1">GPI-anchor</topology>
    </subcellularLocation>
</comment>
<name>A0ABM0MLZ9_SACKO</name>
<comment type="catalytic activity">
    <reaction evidence="1">
        <text>an L-aminoacyl-L-amino acid + H2O = 2 an L-alpha-amino acid</text>
        <dbReference type="Rhea" id="RHEA:48940"/>
        <dbReference type="ChEBI" id="CHEBI:15377"/>
        <dbReference type="ChEBI" id="CHEBI:59869"/>
        <dbReference type="ChEBI" id="CHEBI:77460"/>
        <dbReference type="EC" id="3.4.13.19"/>
    </reaction>
</comment>
<keyword evidence="1" id="KW-0862">Zinc</keyword>
<dbReference type="PROSITE" id="PS51365">
    <property type="entry name" value="RENAL_DIPEPTIDASE_2"/>
    <property type="match status" value="1"/>
</dbReference>
<comment type="subunit">
    <text evidence="1">Homodimer; disulfide-linked.</text>
</comment>
<dbReference type="InterPro" id="IPR008257">
    <property type="entry name" value="Pept_M19"/>
</dbReference>
<feature type="non-terminal residue" evidence="4">
    <location>
        <position position="203"/>
    </location>
</feature>
<dbReference type="PANTHER" id="PTHR10443">
    <property type="entry name" value="MICROSOMAL DIPEPTIDASE"/>
    <property type="match status" value="1"/>
</dbReference>
<keyword evidence="1" id="KW-0482">Metalloprotease</keyword>
<reference evidence="4" key="1">
    <citation type="submission" date="2025-08" db="UniProtKB">
        <authorList>
            <consortium name="RefSeq"/>
        </authorList>
    </citation>
    <scope>IDENTIFICATION</scope>
    <source>
        <tissue evidence="4">Testes</tissue>
    </source>
</reference>
<keyword evidence="1" id="KW-0378">Hydrolase</keyword>
<dbReference type="GeneID" id="102801834"/>
<dbReference type="SUPFAM" id="SSF51556">
    <property type="entry name" value="Metallo-dependent hydrolases"/>
    <property type="match status" value="1"/>
</dbReference>
<keyword evidence="1" id="KW-0479">Metal-binding</keyword>
<evidence type="ECO:0000256" key="1">
    <source>
        <dbReference type="RuleBase" id="RU341113"/>
    </source>
</evidence>
<keyword evidence="1" id="KW-0336">GPI-anchor</keyword>
<keyword evidence="1" id="KW-0224">Dipeptidase</keyword>
<keyword evidence="2" id="KW-1133">Transmembrane helix</keyword>
<keyword evidence="3" id="KW-1185">Reference proteome</keyword>
<dbReference type="RefSeq" id="XP_006821040.1">
    <property type="nucleotide sequence ID" value="XM_006820977.1"/>
</dbReference>
<feature type="transmembrane region" description="Helical" evidence="2">
    <location>
        <begin position="12"/>
        <end position="35"/>
    </location>
</feature>
<keyword evidence="1" id="KW-0645">Protease</keyword>
<proteinExistence type="inferred from homology"/>
<protein>
    <recommendedName>
        <fullName evidence="1">Dipeptidase</fullName>
        <ecNumber evidence="1">3.4.13.19</ecNumber>
    </recommendedName>
</protein>
<gene>
    <name evidence="4" type="primary">LOC102801834</name>
</gene>
<dbReference type="Gene3D" id="3.20.20.140">
    <property type="entry name" value="Metal-dependent hydrolases"/>
    <property type="match status" value="1"/>
</dbReference>
<organism evidence="3 4">
    <name type="scientific">Saccoglossus kowalevskii</name>
    <name type="common">Acorn worm</name>
    <dbReference type="NCBI Taxonomy" id="10224"/>
    <lineage>
        <taxon>Eukaryota</taxon>
        <taxon>Metazoa</taxon>
        <taxon>Hemichordata</taxon>
        <taxon>Enteropneusta</taxon>
        <taxon>Harrimaniidae</taxon>
        <taxon>Saccoglossus</taxon>
    </lineage>
</organism>
<sequence>MGKTYFTKQTRNILLVVIGVVISVILVAVVIAVSLSSSSDEESKIEDTLEYAKEIMRRVPLVDGHNDLPLQIRSHWRNQFTDFSLYDDLPTHTDIPRLLEGLVGGQQCDLDDCHCDLDDRYCDLDSQQCDLESQQCDLDDCHCDLDDRHCDLESILDAHSAGKIGSMIGMEGGHSIDSSLASLRLMYDAGARYMTLTHSCNTP</sequence>
<dbReference type="Pfam" id="PF01244">
    <property type="entry name" value="Peptidase_M19"/>
    <property type="match status" value="1"/>
</dbReference>